<keyword evidence="3" id="KW-0472">Membrane</keyword>
<accession>A0A9W9V569</accession>
<dbReference type="Pfam" id="PF01048">
    <property type="entry name" value="PNP_UDP_1"/>
    <property type="match status" value="1"/>
</dbReference>
<dbReference type="InterPro" id="IPR055497">
    <property type="entry name" value="DUF7069"/>
</dbReference>
<feature type="repeat" description="ANK" evidence="2">
    <location>
        <begin position="1072"/>
        <end position="1104"/>
    </location>
</feature>
<feature type="transmembrane region" description="Helical" evidence="3">
    <location>
        <begin position="1300"/>
        <end position="1319"/>
    </location>
</feature>
<evidence type="ECO:0000256" key="2">
    <source>
        <dbReference type="PROSITE-ProRule" id="PRU00023"/>
    </source>
</evidence>
<comment type="caution">
    <text evidence="5">The sequence shown here is derived from an EMBL/GenBank/DDBJ whole genome shotgun (WGS) entry which is preliminary data.</text>
</comment>
<dbReference type="PANTHER" id="PTHR46082:SF11">
    <property type="entry name" value="AAA+ ATPASE DOMAIN-CONTAINING PROTEIN-RELATED"/>
    <property type="match status" value="1"/>
</dbReference>
<dbReference type="Gene3D" id="3.40.50.300">
    <property type="entry name" value="P-loop containing nucleotide triphosphate hydrolases"/>
    <property type="match status" value="1"/>
</dbReference>
<organism evidence="5 6">
    <name type="scientific">Penicillium brevicompactum</name>
    <dbReference type="NCBI Taxonomy" id="5074"/>
    <lineage>
        <taxon>Eukaryota</taxon>
        <taxon>Fungi</taxon>
        <taxon>Dikarya</taxon>
        <taxon>Ascomycota</taxon>
        <taxon>Pezizomycotina</taxon>
        <taxon>Eurotiomycetes</taxon>
        <taxon>Eurotiomycetidae</taxon>
        <taxon>Eurotiales</taxon>
        <taxon>Aspergillaceae</taxon>
        <taxon>Penicillium</taxon>
    </lineage>
</organism>
<feature type="repeat" description="ANK" evidence="2">
    <location>
        <begin position="840"/>
        <end position="873"/>
    </location>
</feature>
<feature type="repeat" description="ANK" evidence="2">
    <location>
        <begin position="911"/>
        <end position="939"/>
    </location>
</feature>
<dbReference type="SUPFAM" id="SSF53167">
    <property type="entry name" value="Purine and uridine phosphorylases"/>
    <property type="match status" value="1"/>
</dbReference>
<dbReference type="SUPFAM" id="SSF48403">
    <property type="entry name" value="Ankyrin repeat"/>
    <property type="match status" value="2"/>
</dbReference>
<dbReference type="PROSITE" id="PS50297">
    <property type="entry name" value="ANK_REP_REGION"/>
    <property type="match status" value="6"/>
</dbReference>
<feature type="repeat" description="ANK" evidence="2">
    <location>
        <begin position="874"/>
        <end position="906"/>
    </location>
</feature>
<feature type="repeat" description="ANK" evidence="2">
    <location>
        <begin position="1039"/>
        <end position="1071"/>
    </location>
</feature>
<dbReference type="InterPro" id="IPR000845">
    <property type="entry name" value="Nucleoside_phosphorylase_d"/>
</dbReference>
<dbReference type="PROSITE" id="PS50088">
    <property type="entry name" value="ANK_REPEAT"/>
    <property type="match status" value="7"/>
</dbReference>
<feature type="domain" description="NACHT" evidence="4">
    <location>
        <begin position="396"/>
        <end position="547"/>
    </location>
</feature>
<dbReference type="GO" id="GO:0003824">
    <property type="term" value="F:catalytic activity"/>
    <property type="evidence" value="ECO:0007669"/>
    <property type="project" value="InterPro"/>
</dbReference>
<evidence type="ECO:0000313" key="5">
    <source>
        <dbReference type="EMBL" id="KAJ5366656.1"/>
    </source>
</evidence>
<keyword evidence="6" id="KW-1185">Reference proteome</keyword>
<dbReference type="GO" id="GO:0009116">
    <property type="term" value="P:nucleoside metabolic process"/>
    <property type="evidence" value="ECO:0007669"/>
    <property type="project" value="InterPro"/>
</dbReference>
<dbReference type="Proteomes" id="UP001148299">
    <property type="component" value="Unassembled WGS sequence"/>
</dbReference>
<evidence type="ECO:0000256" key="1">
    <source>
        <dbReference type="ARBA" id="ARBA00022737"/>
    </source>
</evidence>
<dbReference type="Pfam" id="PF23239">
    <property type="entry name" value="DUF7069"/>
    <property type="match status" value="1"/>
</dbReference>
<dbReference type="Pfam" id="PF12796">
    <property type="entry name" value="Ank_2"/>
    <property type="match status" value="4"/>
</dbReference>
<gene>
    <name evidence="5" type="ORF">N7541_000597</name>
</gene>
<reference evidence="5" key="1">
    <citation type="submission" date="2022-12" db="EMBL/GenBank/DDBJ databases">
        <authorList>
            <person name="Petersen C."/>
        </authorList>
    </citation>
    <scope>NUCLEOTIDE SEQUENCE</scope>
    <source>
        <strain evidence="5">IBT 35675</strain>
    </source>
</reference>
<dbReference type="InterPro" id="IPR035994">
    <property type="entry name" value="Nucleoside_phosphorylase_sf"/>
</dbReference>
<keyword evidence="3" id="KW-0812">Transmembrane</keyword>
<reference evidence="5" key="2">
    <citation type="journal article" date="2023" name="IMA Fungus">
        <title>Comparative genomic study of the Penicillium genus elucidates a diverse pangenome and 15 lateral gene transfer events.</title>
        <authorList>
            <person name="Petersen C."/>
            <person name="Sorensen T."/>
            <person name="Nielsen M.R."/>
            <person name="Sondergaard T.E."/>
            <person name="Sorensen J.L."/>
            <person name="Fitzpatrick D.A."/>
            <person name="Frisvad J.C."/>
            <person name="Nielsen K.L."/>
        </authorList>
    </citation>
    <scope>NUCLEOTIDE SEQUENCE</scope>
    <source>
        <strain evidence="5">IBT 35675</strain>
    </source>
</reference>
<dbReference type="SMART" id="SM00248">
    <property type="entry name" value="ANK"/>
    <property type="match status" value="14"/>
</dbReference>
<dbReference type="InterPro" id="IPR056884">
    <property type="entry name" value="NPHP3-like_N"/>
</dbReference>
<dbReference type="SUPFAM" id="SSF52540">
    <property type="entry name" value="P-loop containing nucleoside triphosphate hydrolases"/>
    <property type="match status" value="1"/>
</dbReference>
<dbReference type="Pfam" id="PF22939">
    <property type="entry name" value="WHD_GPIID"/>
    <property type="match status" value="1"/>
</dbReference>
<dbReference type="Gene3D" id="3.40.50.1580">
    <property type="entry name" value="Nucleoside phosphorylase domain"/>
    <property type="match status" value="1"/>
</dbReference>
<dbReference type="InterPro" id="IPR053137">
    <property type="entry name" value="NLR-like"/>
</dbReference>
<dbReference type="PRINTS" id="PR01415">
    <property type="entry name" value="ANKYRIN"/>
</dbReference>
<dbReference type="Gene3D" id="1.25.40.20">
    <property type="entry name" value="Ankyrin repeat-containing domain"/>
    <property type="match status" value="3"/>
</dbReference>
<dbReference type="InterPro" id="IPR002110">
    <property type="entry name" value="Ankyrin_rpt"/>
</dbReference>
<dbReference type="InterPro" id="IPR036770">
    <property type="entry name" value="Ankyrin_rpt-contain_sf"/>
</dbReference>
<dbReference type="EMBL" id="JAPZBR010000001">
    <property type="protein sequence ID" value="KAJ5366656.1"/>
    <property type="molecule type" value="Genomic_DNA"/>
</dbReference>
<sequence>MACPPRDAFQIGWICALPIEAAAAKEMLDENFGTLDAQDPADTNAYTLGRIGKHYVVIACLPGGQYGTTSATTVANHMVRTFSKSLRIGLMVGVAGAIPSDSHDIRLGDVVISCPEGTSGGVIQYDMGKIGTKGEFHRTGSLNSPPRSLLTALNLMRAAELTDDPLYPGYILKSTERNERTRQTFGQPGAKQDRLFKPEYDHPEHALECDTCLAEWEEARTERGGIAPKPHYGIIASGNTVIKDAETREKLRLRTGALCFEMEAAGLMMDFPCIVIRGISLAAASYAKELLGYVPTGLVLQEQLVVNMYKYREEELKQEVEGIHLRLTQAQDQREQHHYEKMTRNLKDQQRKCHQVFKVVNYSEQKDINPIPAEGTCEWALNSSEYLRWTASDRNELLWVSADPGCGKSVLARSIIDSYVRESTPAVTICYFFFKDNESQNNLAAALCSLLHQLFSQRPDLLYQALPSWEMNGQALQNEPNELWRIFIAATSSDAPVHTICILDALDECCDIDQDRLTQNLKSFYHACQPTQDFQSSFLKFLVTSRPYNQIRNHFQSLENFSYLHLKGEEENDQIHHEIDLVVKARTKELAKAALLSRESQQGLQQQLLRMEHRTYLWLHLAFDDIRSTFENSLWPAEESIRMIPSSVDKAYEKILSRVPSGQLSTVKKIFQIIIAAREPLTTSQLAMALGISIRPGSQSAAEAMIDPVENLCGLFVFVNNSKVYLIHQTAREYLMKGLAASHPLSCSLQGAEEQMAHVCLQYLSVQEFDSTDPNKYIGVADLLDYAALYWANHVRLMSSAAELEVKDLLDRVYDTTTNRFLLWFSKFWRIVWGRNEPLPKLTPMHIAALNGHRNVVARLLGEGQVNPNVADSTGSYPLTYASFMGHDETVAIIIEHGGDVDAQGGRYGGPLLAACYGGRENTVRILLSYGADFNAEYENQHSALHIASRSGYGKIVQMLLEYGADPNAKNFLCDTNLLGRAFVLADTSMMHMLLMHGADPNFSFGSNRVLHIACHQGHEEIVQMLLDFGADVNAKDRNSNSALATACRLGSKNVVQILLDSGSDVNAKDKNGSSVLHEACIAGSETIVQMLLNSGSDVNARDETDTSVLQTAFLGENHSILHLLCKHVPDVNRIYGVRRVLGWACLKNREKTVQMLFDYGLKLSRQAYQEALNDACLGGHDNTVRALLEYGNPKPKNYNKVLKFACVAGHEKIVQDLLEHRNIKPEVCTKFLRAACSGGHDNFVQIFLTHGVTVNGKIGYCGHFELTLARREGHQKIVQMLLEHGAGTCGTCQSRTIQFSLLHALLIFVPFGAFWLIFF</sequence>
<dbReference type="PANTHER" id="PTHR46082">
    <property type="entry name" value="ATP/GTP-BINDING PROTEIN-RELATED"/>
    <property type="match status" value="1"/>
</dbReference>
<dbReference type="Pfam" id="PF24883">
    <property type="entry name" value="NPHP3_N"/>
    <property type="match status" value="1"/>
</dbReference>
<keyword evidence="1" id="KW-0677">Repeat</keyword>
<feature type="repeat" description="ANK" evidence="2">
    <location>
        <begin position="1006"/>
        <end position="1038"/>
    </location>
</feature>
<keyword evidence="3" id="KW-1133">Transmembrane helix</keyword>
<dbReference type="InterPro" id="IPR054471">
    <property type="entry name" value="GPIID_WHD"/>
</dbReference>
<dbReference type="InterPro" id="IPR007111">
    <property type="entry name" value="NACHT_NTPase"/>
</dbReference>
<feature type="repeat" description="ANK" evidence="2">
    <location>
        <begin position="940"/>
        <end position="972"/>
    </location>
</feature>
<proteinExistence type="predicted"/>
<protein>
    <recommendedName>
        <fullName evidence="4">NACHT domain-containing protein</fullName>
    </recommendedName>
</protein>
<dbReference type="PROSITE" id="PS50837">
    <property type="entry name" value="NACHT"/>
    <property type="match status" value="1"/>
</dbReference>
<dbReference type="InterPro" id="IPR027417">
    <property type="entry name" value="P-loop_NTPase"/>
</dbReference>
<name>A0A9W9V569_PENBR</name>
<keyword evidence="2" id="KW-0040">ANK repeat</keyword>
<evidence type="ECO:0000313" key="6">
    <source>
        <dbReference type="Proteomes" id="UP001148299"/>
    </source>
</evidence>
<evidence type="ECO:0000256" key="3">
    <source>
        <dbReference type="SAM" id="Phobius"/>
    </source>
</evidence>
<evidence type="ECO:0000259" key="4">
    <source>
        <dbReference type="PROSITE" id="PS50837"/>
    </source>
</evidence>